<dbReference type="GO" id="GO:0006352">
    <property type="term" value="P:DNA-templated transcription initiation"/>
    <property type="evidence" value="ECO:0007669"/>
    <property type="project" value="InterPro"/>
</dbReference>
<protein>
    <submittedName>
        <fullName evidence="2">Sigma-70, region 4</fullName>
    </submittedName>
</protein>
<dbReference type="HOGENOM" id="CLU_2890914_0_0_9"/>
<dbReference type="EMBL" id="AMEZ01000112">
    <property type="protein sequence ID" value="EKY23090.1"/>
    <property type="molecule type" value="Genomic_DNA"/>
</dbReference>
<name>L1Q5T7_9CLOT</name>
<gene>
    <name evidence="2" type="ORF">HMPREF0216_03050</name>
</gene>
<evidence type="ECO:0000259" key="1">
    <source>
        <dbReference type="Pfam" id="PF04545"/>
    </source>
</evidence>
<comment type="caution">
    <text evidence="2">The sequence shown here is derived from an EMBL/GenBank/DDBJ whole genome shotgun (WGS) entry which is preliminary data.</text>
</comment>
<dbReference type="CDD" id="cd06171">
    <property type="entry name" value="Sigma70_r4"/>
    <property type="match status" value="1"/>
</dbReference>
<sequence>HYFILTPNILNESEKNILKLFFVENFSISEISKLMNVSRQAINQNKNRAIKKLKYIVADYIYS</sequence>
<dbReference type="Proteomes" id="UP000010420">
    <property type="component" value="Unassembled WGS sequence"/>
</dbReference>
<reference evidence="2 3" key="1">
    <citation type="submission" date="2012-05" db="EMBL/GenBank/DDBJ databases">
        <authorList>
            <person name="Weinstock G."/>
            <person name="Sodergren E."/>
            <person name="Lobos E.A."/>
            <person name="Fulton L."/>
            <person name="Fulton R."/>
            <person name="Courtney L."/>
            <person name="Fronick C."/>
            <person name="O'Laughlin M."/>
            <person name="Godfrey J."/>
            <person name="Wilson R.M."/>
            <person name="Miner T."/>
            <person name="Farmer C."/>
            <person name="Delehaunty K."/>
            <person name="Cordes M."/>
            <person name="Minx P."/>
            <person name="Tomlinson C."/>
            <person name="Chen J."/>
            <person name="Wollam A."/>
            <person name="Pepin K.H."/>
            <person name="Bhonagiri V."/>
            <person name="Zhang X."/>
            <person name="Suruliraj S."/>
            <person name="Warren W."/>
            <person name="Mitreva M."/>
            <person name="Mardis E.R."/>
            <person name="Wilson R.K."/>
        </authorList>
    </citation>
    <scope>NUCLEOTIDE SEQUENCE [LARGE SCALE GENOMIC DNA]</scope>
    <source>
        <strain evidence="2 3">DSM 1785</strain>
    </source>
</reference>
<accession>L1Q5T7</accession>
<dbReference type="InterPro" id="IPR007630">
    <property type="entry name" value="RNA_pol_sigma70_r4"/>
</dbReference>
<proteinExistence type="predicted"/>
<dbReference type="InterPro" id="IPR036388">
    <property type="entry name" value="WH-like_DNA-bd_sf"/>
</dbReference>
<dbReference type="InterPro" id="IPR013324">
    <property type="entry name" value="RNA_pol_sigma_r3/r4-like"/>
</dbReference>
<evidence type="ECO:0000313" key="2">
    <source>
        <dbReference type="EMBL" id="EKY23090.1"/>
    </source>
</evidence>
<dbReference type="Gene3D" id="1.10.10.10">
    <property type="entry name" value="Winged helix-like DNA-binding domain superfamily/Winged helix DNA-binding domain"/>
    <property type="match status" value="1"/>
</dbReference>
<feature type="non-terminal residue" evidence="2">
    <location>
        <position position="1"/>
    </location>
</feature>
<dbReference type="SUPFAM" id="SSF88659">
    <property type="entry name" value="Sigma3 and sigma4 domains of RNA polymerase sigma factors"/>
    <property type="match status" value="1"/>
</dbReference>
<dbReference type="PRINTS" id="PR00046">
    <property type="entry name" value="SIGMA70FCT"/>
</dbReference>
<dbReference type="InterPro" id="IPR000943">
    <property type="entry name" value="RNA_pol_sigma70"/>
</dbReference>
<organism evidence="2 3">
    <name type="scientific">Clostridium celatum DSM 1785</name>
    <dbReference type="NCBI Taxonomy" id="545697"/>
    <lineage>
        <taxon>Bacteria</taxon>
        <taxon>Bacillati</taxon>
        <taxon>Bacillota</taxon>
        <taxon>Clostridia</taxon>
        <taxon>Eubacteriales</taxon>
        <taxon>Clostridiaceae</taxon>
        <taxon>Clostridium</taxon>
    </lineage>
</organism>
<dbReference type="Pfam" id="PF04545">
    <property type="entry name" value="Sigma70_r4"/>
    <property type="match status" value="1"/>
</dbReference>
<dbReference type="AlphaFoldDB" id="L1Q5T7"/>
<keyword evidence="3" id="KW-1185">Reference proteome</keyword>
<feature type="domain" description="RNA polymerase sigma-70 region 4" evidence="1">
    <location>
        <begin position="10"/>
        <end position="54"/>
    </location>
</feature>
<dbReference type="GO" id="GO:0003700">
    <property type="term" value="F:DNA-binding transcription factor activity"/>
    <property type="evidence" value="ECO:0007669"/>
    <property type="project" value="InterPro"/>
</dbReference>
<dbReference type="RefSeq" id="WP_005215545.1">
    <property type="nucleotide sequence ID" value="NZ_KB291699.1"/>
</dbReference>
<evidence type="ECO:0000313" key="3">
    <source>
        <dbReference type="Proteomes" id="UP000010420"/>
    </source>
</evidence>